<reference evidence="11 12" key="1">
    <citation type="journal article" date="2004" name="Nature">
        <title>Genome sequence of the ultrasmall unicellular red alga Cyanidioschyzon merolae 10D.</title>
        <authorList>
            <person name="Matsuzaki M."/>
            <person name="Misumi O."/>
            <person name="Shin-i T."/>
            <person name="Maruyama S."/>
            <person name="Takahara M."/>
            <person name="Miyagishima S."/>
            <person name="Mori T."/>
            <person name="Nishida K."/>
            <person name="Yagisawa F."/>
            <person name="Nishida K."/>
            <person name="Yoshida Y."/>
            <person name="Nishimura Y."/>
            <person name="Nakao S."/>
            <person name="Kobayashi T."/>
            <person name="Momoyama Y."/>
            <person name="Higashiyama T."/>
            <person name="Minoda A."/>
            <person name="Sano M."/>
            <person name="Nomoto H."/>
            <person name="Oishi K."/>
            <person name="Hayashi H."/>
            <person name="Ohta F."/>
            <person name="Nishizaka S."/>
            <person name="Haga S."/>
            <person name="Miura S."/>
            <person name="Morishita T."/>
            <person name="Kabeya Y."/>
            <person name="Terasawa K."/>
            <person name="Suzuki Y."/>
            <person name="Ishii Y."/>
            <person name="Asakawa S."/>
            <person name="Takano H."/>
            <person name="Ohta N."/>
            <person name="Kuroiwa H."/>
            <person name="Tanaka K."/>
            <person name="Shimizu N."/>
            <person name="Sugano S."/>
            <person name="Sato N."/>
            <person name="Nozaki H."/>
            <person name="Ogasawara N."/>
            <person name="Kohara Y."/>
            <person name="Kuroiwa T."/>
        </authorList>
    </citation>
    <scope>NUCLEOTIDE SEQUENCE [LARGE SCALE GENOMIC DNA]</scope>
    <source>
        <strain evidence="11 12">10D</strain>
    </source>
</reference>
<dbReference type="GeneID" id="16995525"/>
<keyword evidence="2 6" id="KW-0378">Hydrolase</keyword>
<evidence type="ECO:0000259" key="9">
    <source>
        <dbReference type="PROSITE" id="PS51194"/>
    </source>
</evidence>
<feature type="domain" description="DEAD-box RNA helicase Q" evidence="10">
    <location>
        <begin position="140"/>
        <end position="168"/>
    </location>
</feature>
<dbReference type="HOGENOM" id="CLU_003041_28_3_1"/>
<dbReference type="SMART" id="SM00490">
    <property type="entry name" value="HELICc"/>
    <property type="match status" value="1"/>
</dbReference>
<dbReference type="GO" id="GO:0016787">
    <property type="term" value="F:hydrolase activity"/>
    <property type="evidence" value="ECO:0007669"/>
    <property type="project" value="UniProtKB-KW"/>
</dbReference>
<keyword evidence="3 6" id="KW-0347">Helicase</keyword>
<dbReference type="GO" id="GO:0003724">
    <property type="term" value="F:RNA helicase activity"/>
    <property type="evidence" value="ECO:0007669"/>
    <property type="project" value="InterPro"/>
</dbReference>
<dbReference type="InterPro" id="IPR027417">
    <property type="entry name" value="P-loop_NTPase"/>
</dbReference>
<organism evidence="11 12">
    <name type="scientific">Cyanidioschyzon merolae (strain NIES-3377 / 10D)</name>
    <name type="common">Unicellular red alga</name>
    <dbReference type="NCBI Taxonomy" id="280699"/>
    <lineage>
        <taxon>Eukaryota</taxon>
        <taxon>Rhodophyta</taxon>
        <taxon>Bangiophyceae</taxon>
        <taxon>Cyanidiales</taxon>
        <taxon>Cyanidiaceae</taxon>
        <taxon>Cyanidioschyzon</taxon>
    </lineage>
</organism>
<feature type="domain" description="Helicase ATP-binding" evidence="8">
    <location>
        <begin position="171"/>
        <end position="381"/>
    </location>
</feature>
<evidence type="ECO:0000256" key="7">
    <source>
        <dbReference type="SAM" id="MobiDB-lite"/>
    </source>
</evidence>
<feature type="region of interest" description="Disordered" evidence="7">
    <location>
        <begin position="1"/>
        <end position="33"/>
    </location>
</feature>
<dbReference type="RefSeq" id="XP_005537464.1">
    <property type="nucleotide sequence ID" value="XM_005537407.1"/>
</dbReference>
<dbReference type="AlphaFoldDB" id="M1VJE8"/>
<gene>
    <name evidence="11" type="ORF">CYME_CMO036C</name>
</gene>
<dbReference type="InterPro" id="IPR011545">
    <property type="entry name" value="DEAD/DEAH_box_helicase_dom"/>
</dbReference>
<keyword evidence="1 6" id="KW-0547">Nucleotide-binding</keyword>
<name>M1VJE8_CYAM1</name>
<feature type="compositionally biased region" description="Basic residues" evidence="7">
    <location>
        <begin position="680"/>
        <end position="689"/>
    </location>
</feature>
<dbReference type="Gene3D" id="3.40.50.300">
    <property type="entry name" value="P-loop containing nucleotide triphosphate hydrolases"/>
    <property type="match status" value="2"/>
</dbReference>
<dbReference type="PROSITE" id="PS51194">
    <property type="entry name" value="HELICASE_CTER"/>
    <property type="match status" value="1"/>
</dbReference>
<dbReference type="PROSITE" id="PS00039">
    <property type="entry name" value="DEAD_ATP_HELICASE"/>
    <property type="match status" value="1"/>
</dbReference>
<dbReference type="PROSITE" id="PS51195">
    <property type="entry name" value="Q_MOTIF"/>
    <property type="match status" value="1"/>
</dbReference>
<dbReference type="OrthoDB" id="10259843at2759"/>
<evidence type="ECO:0000256" key="1">
    <source>
        <dbReference type="ARBA" id="ARBA00022741"/>
    </source>
</evidence>
<protein>
    <submittedName>
        <fullName evidence="11">Probable ATP dependent RNA helicase</fullName>
    </submittedName>
</protein>
<dbReference type="Gramene" id="CMO036CT">
    <property type="protein sequence ID" value="CMO036CT"/>
    <property type="gene ID" value="CMO036C"/>
</dbReference>
<dbReference type="InterPro" id="IPR050079">
    <property type="entry name" value="DEAD_box_RNA_helicase"/>
</dbReference>
<feature type="region of interest" description="Disordered" evidence="7">
    <location>
        <begin position="53"/>
        <end position="101"/>
    </location>
</feature>
<evidence type="ECO:0000256" key="4">
    <source>
        <dbReference type="ARBA" id="ARBA00022840"/>
    </source>
</evidence>
<keyword evidence="12" id="KW-1185">Reference proteome</keyword>
<dbReference type="InterPro" id="IPR014014">
    <property type="entry name" value="RNA_helicase_DEAD_Q_motif"/>
</dbReference>
<dbReference type="SUPFAM" id="SSF52540">
    <property type="entry name" value="P-loop containing nucleoside triphosphate hydrolases"/>
    <property type="match status" value="2"/>
</dbReference>
<evidence type="ECO:0000313" key="12">
    <source>
        <dbReference type="Proteomes" id="UP000007014"/>
    </source>
</evidence>
<dbReference type="CDD" id="cd18787">
    <property type="entry name" value="SF2_C_DEAD"/>
    <property type="match status" value="1"/>
</dbReference>
<accession>M1VJE8</accession>
<dbReference type="eggNOG" id="KOG0338">
    <property type="taxonomic scope" value="Eukaryota"/>
</dbReference>
<sequence>MFDTENGIVYTIEEADPEQLSSTIEQESDASSASELSFAAEFFDWTGPEALVENAASRRRSESEQARVDRDPRHETPEHRANHHVTDSGEGTKPDSNGTDAHTALATHDRLKPLEKRVHAASATKHSSPEAKVDTVRQSESWAALALSPRMLRVVESLGWMQPTPIQAQAIPVALAGRDVLGSAVTGSGKTAAFLIPIIERLYRAQRADGVRFAADASQTAAIRVLIVLPTRELAVQCHAVLEAICDRTARESARRMKQGVAKFVGTPEQTRLRSVLLVGGLALKPQELALRHVPDIIIGTPGRIIDHARNAPNFTLDDVEILVLDEADRLLQMGFMDELREVVRLCAASAPYRQTMLFSATLDAGVEELARFALAPDRVVTVRVDATFDLVGTLVQEFVKLQMPEVLVEPAQDTRDTLTHAEQVVQTERAALLLALCSRSFTRRVIVFFARKRTAHLFKIIFDLVGLRAAELHGNLTQAQRLDALEAFRTCTNADFLLCTDLAARGLDIHGVETVLNYELPKDIREYVHRVGRTARAGKHGRAVSIFQQTDRKERHLLRRLREQARRYRVDALRGDAPVPAPVLLERRIPATVIREWRDRLHSLLDSVREKLRQEREHRELERAERLERKAHNLLIHEQEIYARPPRTWFQSKAERKRAQMVDQEPASKERSERSNSHKHDKVRKRKLVTATNRGAHNRSRM</sequence>
<dbReference type="Pfam" id="PF00271">
    <property type="entry name" value="Helicase_C"/>
    <property type="match status" value="1"/>
</dbReference>
<reference evidence="11 12" key="2">
    <citation type="journal article" date="2007" name="BMC Biol.">
        <title>A 100%-complete sequence reveals unusually simple genomic features in the hot-spring red alga Cyanidioschyzon merolae.</title>
        <authorList>
            <person name="Nozaki H."/>
            <person name="Takano H."/>
            <person name="Misumi O."/>
            <person name="Terasawa K."/>
            <person name="Matsuzaki M."/>
            <person name="Maruyama S."/>
            <person name="Nishida K."/>
            <person name="Yagisawa F."/>
            <person name="Yoshida Y."/>
            <person name="Fujiwara T."/>
            <person name="Takio S."/>
            <person name="Tamura K."/>
            <person name="Chung S.J."/>
            <person name="Nakamura S."/>
            <person name="Kuroiwa H."/>
            <person name="Tanaka K."/>
            <person name="Sato N."/>
            <person name="Kuroiwa T."/>
        </authorList>
    </citation>
    <scope>NUCLEOTIDE SEQUENCE [LARGE SCALE GENOMIC DNA]</scope>
    <source>
        <strain evidence="11 12">10D</strain>
    </source>
</reference>
<evidence type="ECO:0000256" key="2">
    <source>
        <dbReference type="ARBA" id="ARBA00022801"/>
    </source>
</evidence>
<feature type="short sequence motif" description="Q motif" evidence="5">
    <location>
        <begin position="140"/>
        <end position="168"/>
    </location>
</feature>
<dbReference type="Proteomes" id="UP000007014">
    <property type="component" value="Chromosome 15"/>
</dbReference>
<evidence type="ECO:0000256" key="3">
    <source>
        <dbReference type="ARBA" id="ARBA00022806"/>
    </source>
</evidence>
<dbReference type="KEGG" id="cme:CYME_CMO036C"/>
<feature type="compositionally biased region" description="Basic and acidic residues" evidence="7">
    <location>
        <begin position="654"/>
        <end position="679"/>
    </location>
</feature>
<dbReference type="InterPro" id="IPR014001">
    <property type="entry name" value="Helicase_ATP-bd"/>
</dbReference>
<proteinExistence type="inferred from homology"/>
<dbReference type="STRING" id="280699.M1VJE8"/>
<dbReference type="InterPro" id="IPR001650">
    <property type="entry name" value="Helicase_C-like"/>
</dbReference>
<feature type="region of interest" description="Disordered" evidence="7">
    <location>
        <begin position="653"/>
        <end position="703"/>
    </location>
</feature>
<dbReference type="SMART" id="SM00487">
    <property type="entry name" value="DEXDc"/>
    <property type="match status" value="1"/>
</dbReference>
<dbReference type="PANTHER" id="PTHR47959:SF14">
    <property type="entry name" value="DEAD-BOX ATP-DEPENDENT RNA HELICASE 28"/>
    <property type="match status" value="1"/>
</dbReference>
<evidence type="ECO:0000259" key="8">
    <source>
        <dbReference type="PROSITE" id="PS51192"/>
    </source>
</evidence>
<dbReference type="GO" id="GO:0005524">
    <property type="term" value="F:ATP binding"/>
    <property type="evidence" value="ECO:0007669"/>
    <property type="project" value="UniProtKB-KW"/>
</dbReference>
<dbReference type="OMA" id="MIDPPKQ"/>
<dbReference type="EMBL" id="AP006497">
    <property type="protein sequence ID" value="BAM81428.1"/>
    <property type="molecule type" value="Genomic_DNA"/>
</dbReference>
<dbReference type="Pfam" id="PF00270">
    <property type="entry name" value="DEAD"/>
    <property type="match status" value="1"/>
</dbReference>
<evidence type="ECO:0000259" key="10">
    <source>
        <dbReference type="PROSITE" id="PS51195"/>
    </source>
</evidence>
<keyword evidence="4 6" id="KW-0067">ATP-binding</keyword>
<dbReference type="InterPro" id="IPR000629">
    <property type="entry name" value="RNA-helicase_DEAD-box_CS"/>
</dbReference>
<dbReference type="PROSITE" id="PS51192">
    <property type="entry name" value="HELICASE_ATP_BIND_1"/>
    <property type="match status" value="1"/>
</dbReference>
<evidence type="ECO:0000313" key="11">
    <source>
        <dbReference type="EMBL" id="BAM81428.1"/>
    </source>
</evidence>
<comment type="similarity">
    <text evidence="6">Belongs to the DEAD box helicase family.</text>
</comment>
<dbReference type="GO" id="GO:0005829">
    <property type="term" value="C:cytosol"/>
    <property type="evidence" value="ECO:0007669"/>
    <property type="project" value="TreeGrafter"/>
</dbReference>
<feature type="compositionally biased region" description="Basic and acidic residues" evidence="7">
    <location>
        <begin position="59"/>
        <end position="93"/>
    </location>
</feature>
<evidence type="ECO:0000256" key="6">
    <source>
        <dbReference type="RuleBase" id="RU000492"/>
    </source>
</evidence>
<feature type="domain" description="Helicase C-terminal" evidence="9">
    <location>
        <begin position="418"/>
        <end position="586"/>
    </location>
</feature>
<dbReference type="GO" id="GO:0003676">
    <property type="term" value="F:nucleic acid binding"/>
    <property type="evidence" value="ECO:0007669"/>
    <property type="project" value="InterPro"/>
</dbReference>
<evidence type="ECO:0000256" key="5">
    <source>
        <dbReference type="PROSITE-ProRule" id="PRU00552"/>
    </source>
</evidence>
<dbReference type="PANTHER" id="PTHR47959">
    <property type="entry name" value="ATP-DEPENDENT RNA HELICASE RHLE-RELATED"/>
    <property type="match status" value="1"/>
</dbReference>